<feature type="chain" id="PRO_5040155760" evidence="2">
    <location>
        <begin position="19"/>
        <end position="215"/>
    </location>
</feature>
<comment type="caution">
    <text evidence="3">The sequence shown here is derived from an EMBL/GenBank/DDBJ whole genome shotgun (WGS) entry which is preliminary data.</text>
</comment>
<dbReference type="OrthoDB" id="2943660at2759"/>
<sequence length="215" mass="23437">MISVSSLLTAVLLSATSAVGMLPTTESLPGCGEVNVFMTGLPAYHPWVISLGLDPAMVDRMLREDAARIVNMGYNLRGGNLVSRKRERTDIFEVAVFGPEEDYDRILKEQMCAVDWHGTGVGFGLRAGQDPDLTIQFEDIIAGFHERAPGAPIMFNYNAKTFSWAVQRRLPLAANCTDSPGKDLASRRKQALGPPSDMARASSSFAKHAKPPRND</sequence>
<evidence type="ECO:0000256" key="2">
    <source>
        <dbReference type="SAM" id="SignalP"/>
    </source>
</evidence>
<keyword evidence="2" id="KW-0732">Signal</keyword>
<organism evidence="3 4">
    <name type="scientific">Emericellopsis atlantica</name>
    <dbReference type="NCBI Taxonomy" id="2614577"/>
    <lineage>
        <taxon>Eukaryota</taxon>
        <taxon>Fungi</taxon>
        <taxon>Dikarya</taxon>
        <taxon>Ascomycota</taxon>
        <taxon>Pezizomycotina</taxon>
        <taxon>Sordariomycetes</taxon>
        <taxon>Hypocreomycetidae</taxon>
        <taxon>Hypocreales</taxon>
        <taxon>Bionectriaceae</taxon>
        <taxon>Emericellopsis</taxon>
    </lineage>
</organism>
<proteinExistence type="predicted"/>
<accession>A0A9P7ZHJ3</accession>
<dbReference type="Proteomes" id="UP000887229">
    <property type="component" value="Unassembled WGS sequence"/>
</dbReference>
<gene>
    <name evidence="3" type="ORF">F5Z01DRAFT_690903</name>
</gene>
<dbReference type="GeneID" id="70297041"/>
<dbReference type="AlphaFoldDB" id="A0A9P7ZHJ3"/>
<feature type="signal peptide" evidence="2">
    <location>
        <begin position="1"/>
        <end position="18"/>
    </location>
</feature>
<name>A0A9P7ZHJ3_9HYPO</name>
<evidence type="ECO:0000313" key="3">
    <source>
        <dbReference type="EMBL" id="KAG9252189.1"/>
    </source>
</evidence>
<evidence type="ECO:0000313" key="4">
    <source>
        <dbReference type="Proteomes" id="UP000887229"/>
    </source>
</evidence>
<feature type="region of interest" description="Disordered" evidence="1">
    <location>
        <begin position="177"/>
        <end position="215"/>
    </location>
</feature>
<dbReference type="RefSeq" id="XP_046116113.1">
    <property type="nucleotide sequence ID" value="XM_046266138.1"/>
</dbReference>
<reference evidence="3" key="1">
    <citation type="journal article" date="2021" name="IMA Fungus">
        <title>Genomic characterization of three marine fungi, including Emericellopsis atlantica sp. nov. with signatures of a generalist lifestyle and marine biomass degradation.</title>
        <authorList>
            <person name="Hagestad O.C."/>
            <person name="Hou L."/>
            <person name="Andersen J.H."/>
            <person name="Hansen E.H."/>
            <person name="Altermark B."/>
            <person name="Li C."/>
            <person name="Kuhnert E."/>
            <person name="Cox R.J."/>
            <person name="Crous P.W."/>
            <person name="Spatafora J.W."/>
            <person name="Lail K."/>
            <person name="Amirebrahimi M."/>
            <person name="Lipzen A."/>
            <person name="Pangilinan J."/>
            <person name="Andreopoulos W."/>
            <person name="Hayes R.D."/>
            <person name="Ng V."/>
            <person name="Grigoriev I.V."/>
            <person name="Jackson S.A."/>
            <person name="Sutton T.D.S."/>
            <person name="Dobson A.D.W."/>
            <person name="Rama T."/>
        </authorList>
    </citation>
    <scope>NUCLEOTIDE SEQUENCE</scope>
    <source>
        <strain evidence="3">TS7</strain>
    </source>
</reference>
<evidence type="ECO:0000256" key="1">
    <source>
        <dbReference type="SAM" id="MobiDB-lite"/>
    </source>
</evidence>
<dbReference type="EMBL" id="MU251263">
    <property type="protein sequence ID" value="KAG9252189.1"/>
    <property type="molecule type" value="Genomic_DNA"/>
</dbReference>
<protein>
    <submittedName>
        <fullName evidence="3">Uncharacterized protein</fullName>
    </submittedName>
</protein>
<keyword evidence="4" id="KW-1185">Reference proteome</keyword>